<dbReference type="InterPro" id="IPR011035">
    <property type="entry name" value="Ribosomal_bL25/Gln-tRNA_synth"/>
</dbReference>
<gene>
    <name evidence="1" type="primary">LOC102601645</name>
</gene>
<dbReference type="Gramene" id="PGSC0003DMT400046949">
    <property type="protein sequence ID" value="PGSC0003DMT400046949"/>
    <property type="gene ID" value="PGSC0003DMG400018234"/>
</dbReference>
<dbReference type="HOGENOM" id="CLU_3036121_0_0_1"/>
<evidence type="ECO:0000313" key="1">
    <source>
        <dbReference type="EnsemblPlants" id="PGSC0003DMT400046949"/>
    </source>
</evidence>
<dbReference type="GO" id="GO:0006412">
    <property type="term" value="P:translation"/>
    <property type="evidence" value="ECO:0007669"/>
    <property type="project" value="InterPro"/>
</dbReference>
<reference evidence="2" key="1">
    <citation type="journal article" date="2011" name="Nature">
        <title>Genome sequence and analysis of the tuber crop potato.</title>
        <authorList>
            <consortium name="The Potato Genome Sequencing Consortium"/>
        </authorList>
    </citation>
    <scope>NUCLEOTIDE SEQUENCE [LARGE SCALE GENOMIC DNA]</scope>
    <source>
        <strain evidence="2">cv. DM1-3 516 R44</strain>
    </source>
</reference>
<evidence type="ECO:0000313" key="2">
    <source>
        <dbReference type="Proteomes" id="UP000011115"/>
    </source>
</evidence>
<reference evidence="1" key="2">
    <citation type="submission" date="2015-06" db="UniProtKB">
        <authorList>
            <consortium name="EnsemblPlants"/>
        </authorList>
    </citation>
    <scope>IDENTIFICATION</scope>
    <source>
        <strain evidence="1">DM1-3 516 R44</strain>
    </source>
</reference>
<dbReference type="OrthoDB" id="10250478at2759"/>
<keyword evidence="2" id="KW-1185">Reference proteome</keyword>
<proteinExistence type="predicted"/>
<sequence length="55" mass="6382">MRNLQRGDVLQLERKGYFRCDVPFLRPQKPIVLFAIPDGKQQPVLRFAVPDGKTK</sequence>
<dbReference type="SUPFAM" id="SSF50715">
    <property type="entry name" value="Ribosomal protein L25-like"/>
    <property type="match status" value="1"/>
</dbReference>
<accession>M1BJX0</accession>
<dbReference type="AlphaFoldDB" id="M1BJX0"/>
<organism evidence="1 2">
    <name type="scientific">Solanum tuberosum</name>
    <name type="common">Potato</name>
    <dbReference type="NCBI Taxonomy" id="4113"/>
    <lineage>
        <taxon>Eukaryota</taxon>
        <taxon>Viridiplantae</taxon>
        <taxon>Streptophyta</taxon>
        <taxon>Embryophyta</taxon>
        <taxon>Tracheophyta</taxon>
        <taxon>Spermatophyta</taxon>
        <taxon>Magnoliopsida</taxon>
        <taxon>eudicotyledons</taxon>
        <taxon>Gunneridae</taxon>
        <taxon>Pentapetalae</taxon>
        <taxon>asterids</taxon>
        <taxon>lamiids</taxon>
        <taxon>Solanales</taxon>
        <taxon>Solanaceae</taxon>
        <taxon>Solanoideae</taxon>
        <taxon>Solaneae</taxon>
        <taxon>Solanum</taxon>
    </lineage>
</organism>
<dbReference type="EnsemblPlants" id="PGSC0003DMT400046949">
    <property type="protein sequence ID" value="PGSC0003DMT400046949"/>
    <property type="gene ID" value="PGSC0003DMG400018234"/>
</dbReference>
<protein>
    <submittedName>
        <fullName evidence="1">Glutamyl-tRNA synthetase, cytoplasmic</fullName>
    </submittedName>
</protein>
<name>M1BJX0_SOLTU</name>
<dbReference type="ExpressionAtlas" id="M1BJX0">
    <property type="expression patterns" value="baseline and differential"/>
</dbReference>
<dbReference type="Proteomes" id="UP000011115">
    <property type="component" value="Unassembled WGS sequence"/>
</dbReference>